<accession>A0ABW2N2U8</accession>
<dbReference type="EMBL" id="JBHTCH010000017">
    <property type="protein sequence ID" value="MFC7361642.1"/>
    <property type="molecule type" value="Genomic_DNA"/>
</dbReference>
<dbReference type="RefSeq" id="WP_255891225.1">
    <property type="nucleotide sequence ID" value="NZ_JAFMZM010000004.1"/>
</dbReference>
<name>A0ABW2N2U8_9ACTN</name>
<gene>
    <name evidence="1" type="ORF">ACFQO6_15310</name>
</gene>
<dbReference type="Proteomes" id="UP001596524">
    <property type="component" value="Unassembled WGS sequence"/>
</dbReference>
<sequence length="80" mass="8709">MTTSRRPSHLVHDELGTPAELAADCQEIGRNLRLERAAKAAVATPPSIRFEDYPAEVGKPEIRVSDAAARLANALHLHLD</sequence>
<keyword evidence="2" id="KW-1185">Reference proteome</keyword>
<evidence type="ECO:0000313" key="1">
    <source>
        <dbReference type="EMBL" id="MFC7361642.1"/>
    </source>
</evidence>
<comment type="caution">
    <text evidence="1">The sequence shown here is derived from an EMBL/GenBank/DDBJ whole genome shotgun (WGS) entry which is preliminary data.</text>
</comment>
<proteinExistence type="predicted"/>
<reference evidence="2" key="1">
    <citation type="journal article" date="2019" name="Int. J. Syst. Evol. Microbiol.">
        <title>The Global Catalogue of Microorganisms (GCM) 10K type strain sequencing project: providing services to taxonomists for standard genome sequencing and annotation.</title>
        <authorList>
            <consortium name="The Broad Institute Genomics Platform"/>
            <consortium name="The Broad Institute Genome Sequencing Center for Infectious Disease"/>
            <person name="Wu L."/>
            <person name="Ma J."/>
        </authorList>
    </citation>
    <scope>NUCLEOTIDE SEQUENCE [LARGE SCALE GENOMIC DNA]</scope>
    <source>
        <strain evidence="2">FCH27</strain>
    </source>
</reference>
<protein>
    <submittedName>
        <fullName evidence="1">Uncharacterized protein</fullName>
    </submittedName>
</protein>
<organism evidence="1 2">
    <name type="scientific">Nocardioides astragali</name>
    <dbReference type="NCBI Taxonomy" id="1776736"/>
    <lineage>
        <taxon>Bacteria</taxon>
        <taxon>Bacillati</taxon>
        <taxon>Actinomycetota</taxon>
        <taxon>Actinomycetes</taxon>
        <taxon>Propionibacteriales</taxon>
        <taxon>Nocardioidaceae</taxon>
        <taxon>Nocardioides</taxon>
    </lineage>
</organism>
<evidence type="ECO:0000313" key="2">
    <source>
        <dbReference type="Proteomes" id="UP001596524"/>
    </source>
</evidence>